<keyword evidence="1" id="KW-1133">Transmembrane helix</keyword>
<reference evidence="3" key="1">
    <citation type="submission" date="2025-08" db="UniProtKB">
        <authorList>
            <consortium name="RefSeq"/>
        </authorList>
    </citation>
    <scope>IDENTIFICATION</scope>
    <source>
        <tissue evidence="3">Blood</tissue>
    </source>
</reference>
<dbReference type="PANTHER" id="PTHR41687:SF1">
    <property type="entry name" value="SMALL INTEGRAL MEMBRANE PROTEIN 9"/>
    <property type="match status" value="1"/>
</dbReference>
<keyword evidence="1" id="KW-0472">Membrane</keyword>
<sequence length="133" mass="14308">MTPPVQTKQACKEPREKPSGLGTGVSVEALKLLSITFLLCSLTCLLLETVASSVSLPQHSVGVFAVMMKVPASIGPKIPIEENSRSWLSNFKDYLCNLIRSHIPPAAIFIFLIMSAVLGILCCLTVLIGEPVQ</sequence>
<dbReference type="Proteomes" id="UP001652663">
    <property type="component" value="Chromosome X"/>
</dbReference>
<organism evidence="2 3">
    <name type="scientific">Bos indicus</name>
    <name type="common">Zebu</name>
    <dbReference type="NCBI Taxonomy" id="9915"/>
    <lineage>
        <taxon>Eukaryota</taxon>
        <taxon>Metazoa</taxon>
        <taxon>Chordata</taxon>
        <taxon>Craniata</taxon>
        <taxon>Vertebrata</taxon>
        <taxon>Euteleostomi</taxon>
        <taxon>Mammalia</taxon>
        <taxon>Eutheria</taxon>
        <taxon>Laurasiatheria</taxon>
        <taxon>Artiodactyla</taxon>
        <taxon>Ruminantia</taxon>
        <taxon>Pecora</taxon>
        <taxon>Bovidae</taxon>
        <taxon>Bovinae</taxon>
        <taxon>Bos</taxon>
    </lineage>
</organism>
<feature type="transmembrane region" description="Helical" evidence="1">
    <location>
        <begin position="107"/>
        <end position="128"/>
    </location>
</feature>
<evidence type="ECO:0000313" key="2">
    <source>
        <dbReference type="Proteomes" id="UP001652663"/>
    </source>
</evidence>
<dbReference type="RefSeq" id="XP_070641116.1">
    <property type="nucleotide sequence ID" value="XM_070785015.1"/>
</dbReference>
<dbReference type="InterPro" id="IPR038853">
    <property type="entry name" value="Smim9"/>
</dbReference>
<evidence type="ECO:0000313" key="3">
    <source>
        <dbReference type="RefSeq" id="XP_070641116.1"/>
    </source>
</evidence>
<evidence type="ECO:0000256" key="1">
    <source>
        <dbReference type="SAM" id="Phobius"/>
    </source>
</evidence>
<dbReference type="GeneID" id="139181487"/>
<gene>
    <name evidence="3" type="primary">SMIM9</name>
</gene>
<name>A0ABM4RZZ2_BOSIN</name>
<protein>
    <submittedName>
        <fullName evidence="3">Small integral membrane protein 9</fullName>
    </submittedName>
</protein>
<keyword evidence="1" id="KW-0812">Transmembrane</keyword>
<dbReference type="PANTHER" id="PTHR41687">
    <property type="entry name" value="SMALL INTEGRAL MEMBRANE PROTEIN 9"/>
    <property type="match status" value="1"/>
</dbReference>
<accession>A0ABM4RZZ2</accession>
<keyword evidence="2" id="KW-1185">Reference proteome</keyword>
<proteinExistence type="predicted"/>